<sequence>MMGPVKSHGGGLRGDKDEGGDATLGDEKRKIFTGPNPLHNR</sequence>
<reference evidence="2 3" key="1">
    <citation type="journal article" date="2023" name="Mol. Ecol. Resour.">
        <title>Chromosome-level genome assembly of a triploid poplar Populus alba 'Berolinensis'.</title>
        <authorList>
            <person name="Chen S."/>
            <person name="Yu Y."/>
            <person name="Wang X."/>
            <person name="Wang S."/>
            <person name="Zhang T."/>
            <person name="Zhou Y."/>
            <person name="He R."/>
            <person name="Meng N."/>
            <person name="Wang Y."/>
            <person name="Liu W."/>
            <person name="Liu Z."/>
            <person name="Liu J."/>
            <person name="Guo Q."/>
            <person name="Huang H."/>
            <person name="Sederoff R.R."/>
            <person name="Wang G."/>
            <person name="Qu G."/>
            <person name="Chen S."/>
        </authorList>
    </citation>
    <scope>NUCLEOTIDE SEQUENCE [LARGE SCALE GENOMIC DNA]</scope>
    <source>
        <strain evidence="2">SC-2020</strain>
    </source>
</reference>
<proteinExistence type="predicted"/>
<dbReference type="EMBL" id="JAQIZT010000001">
    <property type="protein sequence ID" value="KAJ7013079.1"/>
    <property type="molecule type" value="Genomic_DNA"/>
</dbReference>
<feature type="compositionally biased region" description="Basic and acidic residues" evidence="1">
    <location>
        <begin position="13"/>
        <end position="30"/>
    </location>
</feature>
<comment type="caution">
    <text evidence="2">The sequence shown here is derived from an EMBL/GenBank/DDBJ whole genome shotgun (WGS) entry which is preliminary data.</text>
</comment>
<keyword evidence="3" id="KW-1185">Reference proteome</keyword>
<evidence type="ECO:0000256" key="1">
    <source>
        <dbReference type="SAM" id="MobiDB-lite"/>
    </source>
</evidence>
<protein>
    <submittedName>
        <fullName evidence="2">Uncharacterized protein</fullName>
    </submittedName>
</protein>
<accession>A0AAD6RQ46</accession>
<name>A0AAD6RQ46_9ROSI</name>
<feature type="region of interest" description="Disordered" evidence="1">
    <location>
        <begin position="1"/>
        <end position="41"/>
    </location>
</feature>
<dbReference type="AlphaFoldDB" id="A0AAD6RQ46"/>
<evidence type="ECO:0000313" key="3">
    <source>
        <dbReference type="Proteomes" id="UP001164929"/>
    </source>
</evidence>
<evidence type="ECO:0000313" key="2">
    <source>
        <dbReference type="EMBL" id="KAJ7013079.1"/>
    </source>
</evidence>
<dbReference type="Proteomes" id="UP001164929">
    <property type="component" value="Chromosome 1"/>
</dbReference>
<organism evidence="2 3">
    <name type="scientific">Populus alba x Populus x berolinensis</name>
    <dbReference type="NCBI Taxonomy" id="444605"/>
    <lineage>
        <taxon>Eukaryota</taxon>
        <taxon>Viridiplantae</taxon>
        <taxon>Streptophyta</taxon>
        <taxon>Embryophyta</taxon>
        <taxon>Tracheophyta</taxon>
        <taxon>Spermatophyta</taxon>
        <taxon>Magnoliopsida</taxon>
        <taxon>eudicotyledons</taxon>
        <taxon>Gunneridae</taxon>
        <taxon>Pentapetalae</taxon>
        <taxon>rosids</taxon>
        <taxon>fabids</taxon>
        <taxon>Malpighiales</taxon>
        <taxon>Salicaceae</taxon>
        <taxon>Saliceae</taxon>
        <taxon>Populus</taxon>
    </lineage>
</organism>
<gene>
    <name evidence="2" type="ORF">NC653_002945</name>
</gene>